<keyword evidence="3" id="KW-1185">Reference proteome</keyword>
<proteinExistence type="predicted"/>
<accession>A0A9Q3DMX2</accession>
<evidence type="ECO:0000313" key="3">
    <source>
        <dbReference type="Proteomes" id="UP000765509"/>
    </source>
</evidence>
<organism evidence="2 3">
    <name type="scientific">Austropuccinia psidii MF-1</name>
    <dbReference type="NCBI Taxonomy" id="1389203"/>
    <lineage>
        <taxon>Eukaryota</taxon>
        <taxon>Fungi</taxon>
        <taxon>Dikarya</taxon>
        <taxon>Basidiomycota</taxon>
        <taxon>Pucciniomycotina</taxon>
        <taxon>Pucciniomycetes</taxon>
        <taxon>Pucciniales</taxon>
        <taxon>Sphaerophragmiaceae</taxon>
        <taxon>Austropuccinia</taxon>
    </lineage>
</organism>
<protein>
    <submittedName>
        <fullName evidence="2">Uncharacterized protein</fullName>
    </submittedName>
</protein>
<name>A0A9Q3DMX2_9BASI</name>
<dbReference type="EMBL" id="AVOT02019068">
    <property type="protein sequence ID" value="MBW0506415.1"/>
    <property type="molecule type" value="Genomic_DNA"/>
</dbReference>
<comment type="caution">
    <text evidence="2">The sequence shown here is derived from an EMBL/GenBank/DDBJ whole genome shotgun (WGS) entry which is preliminary data.</text>
</comment>
<gene>
    <name evidence="2" type="ORF">O181_046130</name>
</gene>
<reference evidence="2" key="1">
    <citation type="submission" date="2021-03" db="EMBL/GenBank/DDBJ databases">
        <title>Draft genome sequence of rust myrtle Austropuccinia psidii MF-1, a brazilian biotype.</title>
        <authorList>
            <person name="Quecine M.C."/>
            <person name="Pachon D.M.R."/>
            <person name="Bonatelli M.L."/>
            <person name="Correr F.H."/>
            <person name="Franceschini L.M."/>
            <person name="Leite T.F."/>
            <person name="Margarido G.R.A."/>
            <person name="Almeida C.A."/>
            <person name="Ferrarezi J.A."/>
            <person name="Labate C.A."/>
        </authorList>
    </citation>
    <scope>NUCLEOTIDE SEQUENCE</scope>
    <source>
        <strain evidence="2">MF-1</strain>
    </source>
</reference>
<feature type="compositionally biased region" description="Basic and acidic residues" evidence="1">
    <location>
        <begin position="15"/>
        <end position="30"/>
    </location>
</feature>
<dbReference type="AlphaFoldDB" id="A0A9Q3DMX2"/>
<feature type="region of interest" description="Disordered" evidence="1">
    <location>
        <begin position="1"/>
        <end position="44"/>
    </location>
</feature>
<evidence type="ECO:0000313" key="2">
    <source>
        <dbReference type="EMBL" id="MBW0506415.1"/>
    </source>
</evidence>
<dbReference type="Proteomes" id="UP000765509">
    <property type="component" value="Unassembled WGS sequence"/>
</dbReference>
<sequence>MKPQSQGHAFGNDPHLQEYIKTDTPMESKHKSPSQSKDGDNMTYCDNKALKQLPQATSWKSWPNFSRLGEYYHMEIIDYIDGLFIYLPGIPAYLITARLNTDFKGHVSIWYTEMKEINEKTGHGGRFK</sequence>
<evidence type="ECO:0000256" key="1">
    <source>
        <dbReference type="SAM" id="MobiDB-lite"/>
    </source>
</evidence>